<keyword evidence="7" id="KW-0547">Nucleotide-binding</keyword>
<evidence type="ECO:0000256" key="11">
    <source>
        <dbReference type="ARBA" id="ARBA00023125"/>
    </source>
</evidence>
<evidence type="ECO:0000256" key="5">
    <source>
        <dbReference type="ARBA" id="ARBA00022722"/>
    </source>
</evidence>
<dbReference type="InterPro" id="IPR027417">
    <property type="entry name" value="P-loop_NTPase"/>
</dbReference>
<keyword evidence="5" id="KW-0540">Nuclease</keyword>
<dbReference type="GO" id="GO:0042025">
    <property type="term" value="C:host cell nucleus"/>
    <property type="evidence" value="ECO:0007669"/>
    <property type="project" value="UniProtKB-SubCell"/>
</dbReference>
<keyword evidence="6" id="KW-0479">Metal-binding</keyword>
<dbReference type="Pfam" id="PF02407">
    <property type="entry name" value="Viral_Rep"/>
    <property type="match status" value="1"/>
</dbReference>
<accession>A0A221LBB6</accession>
<evidence type="ECO:0000313" key="15">
    <source>
        <dbReference type="Proteomes" id="UP000282043"/>
    </source>
</evidence>
<dbReference type="GO" id="GO:0006260">
    <property type="term" value="P:DNA replication"/>
    <property type="evidence" value="ECO:0007669"/>
    <property type="project" value="UniProtKB-KW"/>
</dbReference>
<proteinExistence type="predicted"/>
<evidence type="ECO:0000256" key="6">
    <source>
        <dbReference type="ARBA" id="ARBA00022723"/>
    </source>
</evidence>
<dbReference type="GO" id="GO:0016787">
    <property type="term" value="F:hydrolase activity"/>
    <property type="evidence" value="ECO:0007669"/>
    <property type="project" value="UniProtKB-KW"/>
</dbReference>
<evidence type="ECO:0000313" key="14">
    <source>
        <dbReference type="EMBL" id="ASM90384.1"/>
    </source>
</evidence>
<dbReference type="GO" id="GO:0016779">
    <property type="term" value="F:nucleotidyltransferase activity"/>
    <property type="evidence" value="ECO:0007669"/>
    <property type="project" value="UniProtKB-KW"/>
</dbReference>
<feature type="region of interest" description="Disordered" evidence="12">
    <location>
        <begin position="340"/>
        <end position="367"/>
    </location>
</feature>
<keyword evidence="9" id="KW-0378">Hydrolase</keyword>
<evidence type="ECO:0000259" key="13">
    <source>
        <dbReference type="PROSITE" id="PS52020"/>
    </source>
</evidence>
<keyword evidence="4" id="KW-0235">DNA replication</keyword>
<dbReference type="EMBL" id="MF351513">
    <property type="protein sequence ID" value="ASM90384.1"/>
    <property type="molecule type" value="Genomic_DNA"/>
</dbReference>
<dbReference type="GO" id="GO:0000166">
    <property type="term" value="F:nucleotide binding"/>
    <property type="evidence" value="ECO:0007669"/>
    <property type="project" value="UniProtKB-KW"/>
</dbReference>
<dbReference type="InterPro" id="IPR049912">
    <property type="entry name" value="CRESS_DNA_REP"/>
</dbReference>
<dbReference type="SUPFAM" id="SSF52540">
    <property type="entry name" value="P-loop containing nucleoside triphosphate hydrolases"/>
    <property type="match status" value="1"/>
</dbReference>
<evidence type="ECO:0000256" key="9">
    <source>
        <dbReference type="ARBA" id="ARBA00022801"/>
    </source>
</evidence>
<evidence type="ECO:0000256" key="7">
    <source>
        <dbReference type="ARBA" id="ARBA00022741"/>
    </source>
</evidence>
<evidence type="ECO:0000256" key="1">
    <source>
        <dbReference type="ARBA" id="ARBA00004147"/>
    </source>
</evidence>
<keyword evidence="15" id="KW-1185">Reference proteome</keyword>
<dbReference type="PROSITE" id="PS52020">
    <property type="entry name" value="CRESS_DNA_REP"/>
    <property type="match status" value="1"/>
</dbReference>
<feature type="domain" description="CRESS-DNA virus Rep endonuclease" evidence="13">
    <location>
        <begin position="9"/>
        <end position="112"/>
    </location>
</feature>
<keyword evidence="2" id="KW-0808">Transferase</keyword>
<protein>
    <submittedName>
        <fullName evidence="14">Replication associated protein</fullName>
    </submittedName>
</protein>
<dbReference type="GO" id="GO:0046872">
    <property type="term" value="F:metal ion binding"/>
    <property type="evidence" value="ECO:0007669"/>
    <property type="project" value="UniProtKB-KW"/>
</dbReference>
<sequence length="367" mass="41676">MNDAMAAQETQSKRWCFTINNPTDEDKFWENSEQQEQLEYLIVQHEVGENGTPHYQGFLILKRRNRMTWLKKNINSRAHWEKTRGTDKQAADYCKKDDTHPEGSLRFEFGTLKAALKRKDRDELEEAVIEEVKKLQDEGFRSVRDIDPQVLARPGFMAAYNALTADLLGVYRPELKIVTMVGPPGTGKSYAINALFPNAGRAIMGNSGTWFSNPTATVMVFEEFAGQIPLQKMLKLLDPYPMALEVKGGMRPAMYTLVIITSNTRPDGWYKDEEQGGKRTDALLALWDRLGFSNGTNRCYRTCGTYLEPAHGMALGATGTWIENTRTWFMNELAKAAHMEEHEELSDEALSQVEQDKLEDDMASLDV</sequence>
<evidence type="ECO:0000256" key="3">
    <source>
        <dbReference type="ARBA" id="ARBA00022695"/>
    </source>
</evidence>
<keyword evidence="3" id="KW-0548">Nucleotidyltransferase</keyword>
<keyword evidence="8" id="KW-0255">Endonuclease</keyword>
<organism evidence="14 15">
    <name type="scientific">Hudisavirus sp</name>
    <dbReference type="NCBI Taxonomy" id="2021738"/>
    <lineage>
        <taxon>Viruses</taxon>
    </lineage>
</organism>
<keyword evidence="10" id="KW-0190">Covalent protein-DNA linkage</keyword>
<evidence type="ECO:0000256" key="12">
    <source>
        <dbReference type="SAM" id="MobiDB-lite"/>
    </source>
</evidence>
<dbReference type="Gene3D" id="3.40.1310.20">
    <property type="match status" value="1"/>
</dbReference>
<feature type="compositionally biased region" description="Acidic residues" evidence="12">
    <location>
        <begin position="357"/>
        <end position="367"/>
    </location>
</feature>
<evidence type="ECO:0000256" key="8">
    <source>
        <dbReference type="ARBA" id="ARBA00022759"/>
    </source>
</evidence>
<evidence type="ECO:0000256" key="10">
    <source>
        <dbReference type="ARBA" id="ARBA00023124"/>
    </source>
</evidence>
<dbReference type="Proteomes" id="UP000282043">
    <property type="component" value="Segment"/>
</dbReference>
<name>A0A221LBB6_9VIRU</name>
<evidence type="ECO:0000256" key="4">
    <source>
        <dbReference type="ARBA" id="ARBA00022705"/>
    </source>
</evidence>
<comment type="subcellular location">
    <subcellularLocation>
        <location evidence="1">Host nucleus</location>
    </subcellularLocation>
</comment>
<dbReference type="Gene3D" id="3.40.50.300">
    <property type="entry name" value="P-loop containing nucleotide triphosphate hydrolases"/>
    <property type="match status" value="1"/>
</dbReference>
<dbReference type="GO" id="GO:0003677">
    <property type="term" value="F:DNA binding"/>
    <property type="evidence" value="ECO:0007669"/>
    <property type="project" value="UniProtKB-KW"/>
</dbReference>
<keyword evidence="11" id="KW-0238">DNA-binding</keyword>
<reference evidence="14 15" key="1">
    <citation type="journal article" date="2017" name="Genome Announc.">
        <title>Small Circular Rep-Encoding Single-Stranded DNA Genomes in Peruvian Diarrhea Virome.</title>
        <authorList>
            <person name="Altan E."/>
            <person name="Del Valle Mendoza J."/>
            <person name="Deng X."/>
            <person name="Phan T.G."/>
            <person name="Sadeghi M."/>
            <person name="Delwart E.L."/>
        </authorList>
    </citation>
    <scope>NUCLEOTIDE SEQUENCE [LARGE SCALE GENOMIC DNA]</scope>
    <source>
        <strain evidence="14">P18</strain>
    </source>
</reference>
<evidence type="ECO:0000256" key="2">
    <source>
        <dbReference type="ARBA" id="ARBA00022679"/>
    </source>
</evidence>
<dbReference type="GO" id="GO:0004519">
    <property type="term" value="F:endonuclease activity"/>
    <property type="evidence" value="ECO:0007669"/>
    <property type="project" value="UniProtKB-KW"/>
</dbReference>